<keyword evidence="2" id="KW-1185">Reference proteome</keyword>
<evidence type="ECO:0000313" key="1">
    <source>
        <dbReference type="EMBL" id="CAK7351541.1"/>
    </source>
</evidence>
<gene>
    <name evidence="1" type="ORF">DCAF_LOCUS23905</name>
</gene>
<reference evidence="1 2" key="1">
    <citation type="submission" date="2024-01" db="EMBL/GenBank/DDBJ databases">
        <authorList>
            <person name="Waweru B."/>
        </authorList>
    </citation>
    <scope>NUCLEOTIDE SEQUENCE [LARGE SCALE GENOMIC DNA]</scope>
</reference>
<protein>
    <submittedName>
        <fullName evidence="1">Uncharacterized protein</fullName>
    </submittedName>
</protein>
<sequence>MVDEENTKVVVASSSATVESDEKHGRGIIQDGAINQGRDEPVICRDLVTKKTIGEGFHLHGLYYFSPDSQAFKSFQVCFLSYQ</sequence>
<dbReference type="EMBL" id="CAWUPB010001184">
    <property type="protein sequence ID" value="CAK7351541.1"/>
    <property type="molecule type" value="Genomic_DNA"/>
</dbReference>
<evidence type="ECO:0000313" key="2">
    <source>
        <dbReference type="Proteomes" id="UP001314170"/>
    </source>
</evidence>
<name>A0AAV1SIY8_9ROSI</name>
<organism evidence="1 2">
    <name type="scientific">Dovyalis caffra</name>
    <dbReference type="NCBI Taxonomy" id="77055"/>
    <lineage>
        <taxon>Eukaryota</taxon>
        <taxon>Viridiplantae</taxon>
        <taxon>Streptophyta</taxon>
        <taxon>Embryophyta</taxon>
        <taxon>Tracheophyta</taxon>
        <taxon>Spermatophyta</taxon>
        <taxon>Magnoliopsida</taxon>
        <taxon>eudicotyledons</taxon>
        <taxon>Gunneridae</taxon>
        <taxon>Pentapetalae</taxon>
        <taxon>rosids</taxon>
        <taxon>fabids</taxon>
        <taxon>Malpighiales</taxon>
        <taxon>Salicaceae</taxon>
        <taxon>Flacourtieae</taxon>
        <taxon>Dovyalis</taxon>
    </lineage>
</organism>
<accession>A0AAV1SIY8</accession>
<dbReference type="AlphaFoldDB" id="A0AAV1SIY8"/>
<dbReference type="Proteomes" id="UP001314170">
    <property type="component" value="Unassembled WGS sequence"/>
</dbReference>
<proteinExistence type="predicted"/>
<comment type="caution">
    <text evidence="1">The sequence shown here is derived from an EMBL/GenBank/DDBJ whole genome shotgun (WGS) entry which is preliminary data.</text>
</comment>